<comment type="caution">
    <text evidence="2">The sequence shown here is derived from an EMBL/GenBank/DDBJ whole genome shotgun (WGS) entry which is preliminary data.</text>
</comment>
<organism evidence="2 3">
    <name type="scientific">Winogradskyella ouciana</name>
    <dbReference type="NCBI Taxonomy" id="2608631"/>
    <lineage>
        <taxon>Bacteria</taxon>
        <taxon>Pseudomonadati</taxon>
        <taxon>Bacteroidota</taxon>
        <taxon>Flavobacteriia</taxon>
        <taxon>Flavobacteriales</taxon>
        <taxon>Flavobacteriaceae</taxon>
        <taxon>Winogradskyella</taxon>
    </lineage>
</organism>
<gene>
    <name evidence="2" type="ORF">F1003_00060</name>
</gene>
<dbReference type="RefSeq" id="WP_155087160.1">
    <property type="nucleotide sequence ID" value="NZ_WJYA01000001.1"/>
</dbReference>
<feature type="chain" id="PRO_5029472328" description="LVIVD repeat-containing protein" evidence="1">
    <location>
        <begin position="24"/>
        <end position="172"/>
    </location>
</feature>
<feature type="signal peptide" evidence="1">
    <location>
        <begin position="1"/>
        <end position="23"/>
    </location>
</feature>
<dbReference type="Proteomes" id="UP000447545">
    <property type="component" value="Unassembled WGS sequence"/>
</dbReference>
<accession>A0A7K1GBL3</accession>
<evidence type="ECO:0008006" key="4">
    <source>
        <dbReference type="Google" id="ProtNLM"/>
    </source>
</evidence>
<sequence length="172" mass="19460">MKKFFLLLTVTSTLLFQACIGWGSDDADDIDPFPTGSYEPVIMQRSDFEASTILENTPRTIENSGKIYVKDNFIFVNEVNQGFHLINNTDPTNPINIGFIKVLGSSDLSIKEDVLYANNATDLIAFKIDEATETLTITKRLENVFPQIWSPEGVIYYPIEDNEVIVDWELIN</sequence>
<evidence type="ECO:0000256" key="1">
    <source>
        <dbReference type="SAM" id="SignalP"/>
    </source>
</evidence>
<keyword evidence="1" id="KW-0732">Signal</keyword>
<evidence type="ECO:0000313" key="2">
    <source>
        <dbReference type="EMBL" id="MTE25309.1"/>
    </source>
</evidence>
<protein>
    <recommendedName>
        <fullName evidence="4">LVIVD repeat-containing protein</fullName>
    </recommendedName>
</protein>
<dbReference type="AlphaFoldDB" id="A0A7K1GBL3"/>
<dbReference type="PROSITE" id="PS51257">
    <property type="entry name" value="PROKAR_LIPOPROTEIN"/>
    <property type="match status" value="1"/>
</dbReference>
<reference evidence="2 3" key="1">
    <citation type="submission" date="2019-11" db="EMBL/GenBank/DDBJ databases">
        <title>Winogradskyella ouciana sp. nov., isolated from the hadal seawater of the Mariana Trench.</title>
        <authorList>
            <person name="Liu R."/>
        </authorList>
    </citation>
    <scope>NUCLEOTIDE SEQUENCE [LARGE SCALE GENOMIC DNA]</scope>
    <source>
        <strain evidence="2 3">ZXX205</strain>
    </source>
</reference>
<keyword evidence="3" id="KW-1185">Reference proteome</keyword>
<dbReference type="EMBL" id="WJYA01000001">
    <property type="protein sequence ID" value="MTE25309.1"/>
    <property type="molecule type" value="Genomic_DNA"/>
</dbReference>
<name>A0A7K1GBL3_9FLAO</name>
<proteinExistence type="predicted"/>
<evidence type="ECO:0000313" key="3">
    <source>
        <dbReference type="Proteomes" id="UP000447545"/>
    </source>
</evidence>